<accession>A0A380MHQ6</accession>
<keyword evidence="1" id="KW-0449">Lipoprotein</keyword>
<protein>
    <submittedName>
        <fullName evidence="1">Conjugative transfer region lipoprotein</fullName>
    </submittedName>
</protein>
<evidence type="ECO:0000313" key="1">
    <source>
        <dbReference type="EMBL" id="SUO90276.1"/>
    </source>
</evidence>
<sequence length="139" mass="15741">MKPFAKQSYFLITLITAAALNGCTLKSADKDKLLPDSGPTTAELIKGHSETLSKVYYGNDEYHHGQAILAAYSPNSSHSSRHVNELQRDFQQIPNPQIVAYVYPHLNDGELPIPGYYTIFNLYERNHYALSNEGYYEIR</sequence>
<name>A0A380MHQ6_9GAMM</name>
<organism evidence="1 2">
    <name type="scientific">Suttonella indologenes</name>
    <dbReference type="NCBI Taxonomy" id="13276"/>
    <lineage>
        <taxon>Bacteria</taxon>
        <taxon>Pseudomonadati</taxon>
        <taxon>Pseudomonadota</taxon>
        <taxon>Gammaproteobacteria</taxon>
        <taxon>Cardiobacteriales</taxon>
        <taxon>Cardiobacteriaceae</taxon>
        <taxon>Suttonella</taxon>
    </lineage>
</organism>
<dbReference type="RefSeq" id="WP_115217399.1">
    <property type="nucleotide sequence ID" value="NZ_UHIA01000002.1"/>
</dbReference>
<dbReference type="NCBIfam" id="TIGR03751">
    <property type="entry name" value="conj_TIGR03751"/>
    <property type="match status" value="1"/>
</dbReference>
<dbReference type="AlphaFoldDB" id="A0A380MHQ6"/>
<proteinExistence type="predicted"/>
<evidence type="ECO:0000313" key="2">
    <source>
        <dbReference type="Proteomes" id="UP000254575"/>
    </source>
</evidence>
<dbReference type="InterPro" id="IPR022262">
    <property type="entry name" value="Lipoprot_put"/>
</dbReference>
<gene>
    <name evidence="1" type="ORF">NCTC10717_00063</name>
</gene>
<dbReference type="OrthoDB" id="8863314at2"/>
<dbReference type="Proteomes" id="UP000254575">
    <property type="component" value="Unassembled WGS sequence"/>
</dbReference>
<reference evidence="1 2" key="1">
    <citation type="submission" date="2018-06" db="EMBL/GenBank/DDBJ databases">
        <authorList>
            <consortium name="Pathogen Informatics"/>
            <person name="Doyle S."/>
        </authorList>
    </citation>
    <scope>NUCLEOTIDE SEQUENCE [LARGE SCALE GENOMIC DNA]</scope>
    <source>
        <strain evidence="1 2">NCTC10717</strain>
    </source>
</reference>
<keyword evidence="2" id="KW-1185">Reference proteome</keyword>
<dbReference type="EMBL" id="UHIA01000002">
    <property type="protein sequence ID" value="SUO90276.1"/>
    <property type="molecule type" value="Genomic_DNA"/>
</dbReference>